<dbReference type="AlphaFoldDB" id="A0A2V1ATT1"/>
<gene>
    <name evidence="3" type="ORF">CXQ85_000141</name>
</gene>
<dbReference type="VEuPathDB" id="FungiDB:CXQ85_000141"/>
<dbReference type="GO" id="GO:0045332">
    <property type="term" value="P:phospholipid translocation"/>
    <property type="evidence" value="ECO:0007669"/>
    <property type="project" value="TreeGrafter"/>
</dbReference>
<keyword evidence="4" id="KW-1185">Reference proteome</keyword>
<dbReference type="Proteomes" id="UP000244309">
    <property type="component" value="Unassembled WGS sequence"/>
</dbReference>
<reference evidence="3 4" key="1">
    <citation type="submission" date="2017-12" db="EMBL/GenBank/DDBJ databases">
        <title>Genome Sequence of a Multidrug-Resistant Candida haemulonii Isolate from a Patient with Chronic Leg Ulcers in Israel.</title>
        <authorList>
            <person name="Chow N.A."/>
            <person name="Gade L."/>
            <person name="Batra D."/>
            <person name="Rowe L.A."/>
            <person name="Ben-Ami R."/>
            <person name="Loparev V.N."/>
            <person name="Litvintseva A.P."/>
        </authorList>
    </citation>
    <scope>NUCLEOTIDE SEQUENCE [LARGE SCALE GENOMIC DNA]</scope>
    <source>
        <strain evidence="3 4">B11899</strain>
    </source>
</reference>
<dbReference type="EMBL" id="PKFO01000005">
    <property type="protein sequence ID" value="PVH21174.1"/>
    <property type="molecule type" value="Genomic_DNA"/>
</dbReference>
<evidence type="ECO:0000256" key="2">
    <source>
        <dbReference type="ARBA" id="ARBA00023157"/>
    </source>
</evidence>
<dbReference type="OrthoDB" id="19091at2759"/>
<dbReference type="GeneID" id="37005474"/>
<evidence type="ECO:0000313" key="4">
    <source>
        <dbReference type="Proteomes" id="UP000244309"/>
    </source>
</evidence>
<dbReference type="PANTHER" id="PTHR46403:SF1">
    <property type="entry name" value="TP53-REGULATED INHIBITOR OF APOPTOSIS 1"/>
    <property type="match status" value="1"/>
</dbReference>
<proteinExistence type="inferred from homology"/>
<protein>
    <recommendedName>
        <fullName evidence="5">Mitochondrial distribution and morphology protein 35</fullName>
    </recommendedName>
</protein>
<evidence type="ECO:0008006" key="5">
    <source>
        <dbReference type="Google" id="ProtNLM"/>
    </source>
</evidence>
<dbReference type="GO" id="GO:0005634">
    <property type="term" value="C:nucleus"/>
    <property type="evidence" value="ECO:0007669"/>
    <property type="project" value="TreeGrafter"/>
</dbReference>
<sequence length="105" mass="12161">MLPKILKTSLWQPLLDDKLLGMGNIMSVSFAPECTDAKTQYDDCFNKWYTEKFLQGKSLHNECTELWDDYITCVNTALAQHKIKPMLDKAREDQPFGEDLSKKDK</sequence>
<dbReference type="PANTHER" id="PTHR46403">
    <property type="entry name" value="TP53-REGULATED INHIBITOR OF APOPTOSIS 1"/>
    <property type="match status" value="1"/>
</dbReference>
<dbReference type="RefSeq" id="XP_025342114.1">
    <property type="nucleotide sequence ID" value="XM_025483899.1"/>
</dbReference>
<dbReference type="GO" id="GO:1990050">
    <property type="term" value="F:phosphatidic acid transfer activity"/>
    <property type="evidence" value="ECO:0007669"/>
    <property type="project" value="TreeGrafter"/>
</dbReference>
<dbReference type="GO" id="GO:0005829">
    <property type="term" value="C:cytosol"/>
    <property type="evidence" value="ECO:0007669"/>
    <property type="project" value="TreeGrafter"/>
</dbReference>
<dbReference type="InterPro" id="IPR007918">
    <property type="entry name" value="MDM35_apoptosis"/>
</dbReference>
<comment type="similarity">
    <text evidence="1">Belongs to the TRIAP1/MDM35 family.</text>
</comment>
<accession>A0A2V1ATT1</accession>
<evidence type="ECO:0000313" key="3">
    <source>
        <dbReference type="EMBL" id="PVH21174.1"/>
    </source>
</evidence>
<name>A0A2V1ATT1_9ASCO</name>
<keyword evidence="2" id="KW-1015">Disulfide bond</keyword>
<evidence type="ECO:0000256" key="1">
    <source>
        <dbReference type="ARBA" id="ARBA00006196"/>
    </source>
</evidence>
<dbReference type="GO" id="GO:0005758">
    <property type="term" value="C:mitochondrial intermembrane space"/>
    <property type="evidence" value="ECO:0007669"/>
    <property type="project" value="TreeGrafter"/>
</dbReference>
<dbReference type="STRING" id="45357.A0A2V1ATT1"/>
<dbReference type="Pfam" id="PF05254">
    <property type="entry name" value="UPF0203"/>
    <property type="match status" value="1"/>
</dbReference>
<organism evidence="3 4">
    <name type="scientific">Candidozyma haemuli</name>
    <dbReference type="NCBI Taxonomy" id="45357"/>
    <lineage>
        <taxon>Eukaryota</taxon>
        <taxon>Fungi</taxon>
        <taxon>Dikarya</taxon>
        <taxon>Ascomycota</taxon>
        <taxon>Saccharomycotina</taxon>
        <taxon>Pichiomycetes</taxon>
        <taxon>Metschnikowiaceae</taxon>
        <taxon>Candidozyma</taxon>
    </lineage>
</organism>
<comment type="caution">
    <text evidence="3">The sequence shown here is derived from an EMBL/GenBank/DDBJ whole genome shotgun (WGS) entry which is preliminary data.</text>
</comment>